<accession>A0ABV7N4A2</accession>
<dbReference type="EMBL" id="JBHRVQ010000001">
    <property type="protein sequence ID" value="MFC3388099.1"/>
    <property type="molecule type" value="Genomic_DNA"/>
</dbReference>
<dbReference type="Pfam" id="PF13443">
    <property type="entry name" value="HTH_26"/>
    <property type="match status" value="1"/>
</dbReference>
<sequence length="120" mass="14161">MNIVQRIRNLCSNQGITVAELERRIELSNGQISKWGKQKPGIDKVSKVADYFDVSIDYLLGRELKKEEQTFIDHKINPDSAFFRSLLNEYELESEEASEIKDELEDYLKIRADRLKRRRK</sequence>
<gene>
    <name evidence="2" type="ORF">ACFOEO_05910</name>
</gene>
<dbReference type="InterPro" id="IPR010982">
    <property type="entry name" value="Lambda_DNA-bd_dom_sf"/>
</dbReference>
<reference evidence="3" key="1">
    <citation type="journal article" date="2019" name="Int. J. Syst. Evol. Microbiol.">
        <title>The Global Catalogue of Microorganisms (GCM) 10K type strain sequencing project: providing services to taxonomists for standard genome sequencing and annotation.</title>
        <authorList>
            <consortium name="The Broad Institute Genomics Platform"/>
            <consortium name="The Broad Institute Genome Sequencing Center for Infectious Disease"/>
            <person name="Wu L."/>
            <person name="Ma J."/>
        </authorList>
    </citation>
    <scope>NUCLEOTIDE SEQUENCE [LARGE SCALE GENOMIC DNA]</scope>
    <source>
        <strain evidence="3">CCM 7756</strain>
    </source>
</reference>
<comment type="caution">
    <text evidence="2">The sequence shown here is derived from an EMBL/GenBank/DDBJ whole genome shotgun (WGS) entry which is preliminary data.</text>
</comment>
<dbReference type="SUPFAM" id="SSF47413">
    <property type="entry name" value="lambda repressor-like DNA-binding domains"/>
    <property type="match status" value="1"/>
</dbReference>
<evidence type="ECO:0000313" key="2">
    <source>
        <dbReference type="EMBL" id="MFC3388099.1"/>
    </source>
</evidence>
<organism evidence="2 3">
    <name type="scientific">Salinicoccus sesuvii</name>
    <dbReference type="NCBI Taxonomy" id="868281"/>
    <lineage>
        <taxon>Bacteria</taxon>
        <taxon>Bacillati</taxon>
        <taxon>Bacillota</taxon>
        <taxon>Bacilli</taxon>
        <taxon>Bacillales</taxon>
        <taxon>Staphylococcaceae</taxon>
        <taxon>Salinicoccus</taxon>
    </lineage>
</organism>
<evidence type="ECO:0000313" key="3">
    <source>
        <dbReference type="Proteomes" id="UP001595637"/>
    </source>
</evidence>
<feature type="domain" description="HTH cro/C1-type" evidence="1">
    <location>
        <begin position="7"/>
        <end position="59"/>
    </location>
</feature>
<dbReference type="RefSeq" id="WP_380653048.1">
    <property type="nucleotide sequence ID" value="NZ_JBHRVQ010000001.1"/>
</dbReference>
<keyword evidence="3" id="KW-1185">Reference proteome</keyword>
<dbReference type="SMART" id="SM00530">
    <property type="entry name" value="HTH_XRE"/>
    <property type="match status" value="1"/>
</dbReference>
<dbReference type="CDD" id="cd00093">
    <property type="entry name" value="HTH_XRE"/>
    <property type="match status" value="1"/>
</dbReference>
<dbReference type="Proteomes" id="UP001595637">
    <property type="component" value="Unassembled WGS sequence"/>
</dbReference>
<name>A0ABV7N4A2_9STAP</name>
<dbReference type="PROSITE" id="PS50943">
    <property type="entry name" value="HTH_CROC1"/>
    <property type="match status" value="1"/>
</dbReference>
<proteinExistence type="predicted"/>
<protein>
    <submittedName>
        <fullName evidence="2">Helix-turn-helix domain-containing protein</fullName>
    </submittedName>
</protein>
<dbReference type="InterPro" id="IPR001387">
    <property type="entry name" value="Cro/C1-type_HTH"/>
</dbReference>
<evidence type="ECO:0000259" key="1">
    <source>
        <dbReference type="PROSITE" id="PS50943"/>
    </source>
</evidence>
<dbReference type="Gene3D" id="1.10.260.40">
    <property type="entry name" value="lambda repressor-like DNA-binding domains"/>
    <property type="match status" value="1"/>
</dbReference>